<evidence type="ECO:0000256" key="1">
    <source>
        <dbReference type="ARBA" id="ARBA00004141"/>
    </source>
</evidence>
<dbReference type="RefSeq" id="WP_137406608.1">
    <property type="nucleotide sequence ID" value="NZ_AP025467.1"/>
</dbReference>
<dbReference type="AlphaFoldDB" id="A0A7V7TI00"/>
<organism evidence="7 8">
    <name type="scientific">Vibrio chagasii</name>
    <dbReference type="NCBI Taxonomy" id="170679"/>
    <lineage>
        <taxon>Bacteria</taxon>
        <taxon>Pseudomonadati</taxon>
        <taxon>Pseudomonadota</taxon>
        <taxon>Gammaproteobacteria</taxon>
        <taxon>Vibrionales</taxon>
        <taxon>Vibrionaceae</taxon>
        <taxon>Vibrio</taxon>
    </lineage>
</organism>
<dbReference type="GO" id="GO:0016020">
    <property type="term" value="C:membrane"/>
    <property type="evidence" value="ECO:0007669"/>
    <property type="project" value="UniProtKB-SubCell"/>
</dbReference>
<keyword evidence="4 5" id="KW-0472">Membrane</keyword>
<name>A0A7V7TI00_9VIBR</name>
<proteinExistence type="predicted"/>
<evidence type="ECO:0000256" key="3">
    <source>
        <dbReference type="ARBA" id="ARBA00022989"/>
    </source>
</evidence>
<feature type="transmembrane region" description="Helical" evidence="5">
    <location>
        <begin position="85"/>
        <end position="107"/>
    </location>
</feature>
<feature type="domain" description="RDD" evidence="6">
    <location>
        <begin position="5"/>
        <end position="118"/>
    </location>
</feature>
<reference evidence="7 8" key="1">
    <citation type="submission" date="2019-09" db="EMBL/GenBank/DDBJ databases">
        <title>Draft genome sequences of 48 bacterial type strains from the CCUG.</title>
        <authorList>
            <person name="Tunovic T."/>
            <person name="Pineiro-Iglesias B."/>
            <person name="Unosson C."/>
            <person name="Inganas E."/>
            <person name="Ohlen M."/>
            <person name="Cardew S."/>
            <person name="Jensie-Markopoulos S."/>
            <person name="Salva-Serra F."/>
            <person name="Jaen-Luchoro D."/>
            <person name="Karlsson R."/>
            <person name="Svensson-Stadler L."/>
            <person name="Chun J."/>
            <person name="Moore E."/>
        </authorList>
    </citation>
    <scope>NUCLEOTIDE SEQUENCE [LARGE SCALE GENOMIC DNA]</scope>
    <source>
        <strain evidence="7 8">CCUG 48643</strain>
    </source>
</reference>
<gene>
    <name evidence="7" type="ORF">F7Q91_03130</name>
</gene>
<evidence type="ECO:0000256" key="2">
    <source>
        <dbReference type="ARBA" id="ARBA00022692"/>
    </source>
</evidence>
<dbReference type="GeneID" id="77344649"/>
<accession>A0A7V7TI00</accession>
<keyword evidence="2 5" id="KW-0812">Transmembrane</keyword>
<dbReference type="Proteomes" id="UP000423756">
    <property type="component" value="Unassembled WGS sequence"/>
</dbReference>
<evidence type="ECO:0000259" key="6">
    <source>
        <dbReference type="Pfam" id="PF06271"/>
    </source>
</evidence>
<evidence type="ECO:0000256" key="5">
    <source>
        <dbReference type="SAM" id="Phobius"/>
    </source>
</evidence>
<dbReference type="EMBL" id="VZPX01000004">
    <property type="protein sequence ID" value="KAB0482415.1"/>
    <property type="molecule type" value="Genomic_DNA"/>
</dbReference>
<keyword evidence="3 5" id="KW-1133">Transmembrane helix</keyword>
<evidence type="ECO:0000313" key="7">
    <source>
        <dbReference type="EMBL" id="KAB0482415.1"/>
    </source>
</evidence>
<protein>
    <submittedName>
        <fullName evidence="7">RDD family protein</fullName>
    </submittedName>
</protein>
<comment type="caution">
    <text evidence="7">The sequence shown here is derived from an EMBL/GenBank/DDBJ whole genome shotgun (WGS) entry which is preliminary data.</text>
</comment>
<dbReference type="Pfam" id="PF06271">
    <property type="entry name" value="RDD"/>
    <property type="match status" value="1"/>
</dbReference>
<comment type="subcellular location">
    <subcellularLocation>
        <location evidence="1">Membrane</location>
        <topology evidence="1">Multi-pass membrane protein</topology>
    </subcellularLocation>
</comment>
<feature type="transmembrane region" description="Helical" evidence="5">
    <location>
        <begin position="7"/>
        <end position="28"/>
    </location>
</feature>
<sequence length="128" mass="14158">MINLRRFISYMVDYIVIIVAYTILSSLIGGLEKYGVWAIIHFFLLIVIYFVVLYQTVGYSVGEKLLGLRVTPVGQDDAALELSSAVFRGGAICLYSVAPILALIALLPSKRSLADRISMTVLKIQSQK</sequence>
<feature type="transmembrane region" description="Helical" evidence="5">
    <location>
        <begin position="34"/>
        <end position="54"/>
    </location>
</feature>
<evidence type="ECO:0000256" key="4">
    <source>
        <dbReference type="ARBA" id="ARBA00023136"/>
    </source>
</evidence>
<evidence type="ECO:0000313" key="8">
    <source>
        <dbReference type="Proteomes" id="UP000423756"/>
    </source>
</evidence>
<dbReference type="InterPro" id="IPR010432">
    <property type="entry name" value="RDD"/>
</dbReference>